<feature type="domain" description="Glycosyltransferase 2-like" evidence="3">
    <location>
        <begin position="159"/>
        <end position="284"/>
    </location>
</feature>
<dbReference type="OrthoDB" id="9813550at2"/>
<dbReference type="PANTHER" id="PTHR22916">
    <property type="entry name" value="GLYCOSYLTRANSFERASE"/>
    <property type="match status" value="1"/>
</dbReference>
<dbReference type="InterPro" id="IPR001173">
    <property type="entry name" value="Glyco_trans_2-like"/>
</dbReference>
<gene>
    <name evidence="4" type="ORF">EWM59_16975</name>
</gene>
<keyword evidence="1" id="KW-1133">Transmembrane helix</keyword>
<comment type="caution">
    <text evidence="4">The sequence shown here is derived from an EMBL/GenBank/DDBJ whole genome shotgun (WGS) entry which is preliminary data.</text>
</comment>
<accession>A0A4Q5LY88</accession>
<dbReference type="EMBL" id="SEWF01000025">
    <property type="protein sequence ID" value="RYU94493.1"/>
    <property type="molecule type" value="Genomic_DNA"/>
</dbReference>
<sequence>MQKYSVITPVYNRPDEVRELLESLTRQTYKNFEVIIVEDGSTLKCEEVCRSFEKQLDISYFYKPNSGQGFSRNYGFERASGDYFVQLDSDAIIPERYFEIVDNYLSTHWLDAYGGPDAAHESFTDTQKAINYAMTSVFTTGGIRGKKNNAGGQFHPRSFNFGISRKVWEVTQGYTMTRMAEDIEFSIRIIDKGFKVGLIEEAFIYHKRRTDFGQFYKQLHFFGRGRINLSRMFPSELKLVHFFPMLFTLACLSIPIQYLLSFISSFFYGTFILSIMITILYILLIFIDSTIKNKSVKVGFLSIIACFIQLFAYGIGFMQEKLKGA</sequence>
<dbReference type="PANTHER" id="PTHR22916:SF64">
    <property type="entry name" value="TRANSFERASE, PUTATIVE-RELATED"/>
    <property type="match status" value="1"/>
</dbReference>
<feature type="domain" description="Glycosyltransferase 2-like" evidence="2">
    <location>
        <begin position="5"/>
        <end position="152"/>
    </location>
</feature>
<dbReference type="InterPro" id="IPR029044">
    <property type="entry name" value="Nucleotide-diphossugar_trans"/>
</dbReference>
<reference evidence="4 5" key="1">
    <citation type="submission" date="2019-02" db="EMBL/GenBank/DDBJ databases">
        <title>Bacterial novel species Emticicia sp. 17J42-9 isolated from soil.</title>
        <authorList>
            <person name="Jung H.-Y."/>
        </authorList>
    </citation>
    <scope>NUCLEOTIDE SEQUENCE [LARGE SCALE GENOMIC DNA]</scope>
    <source>
        <strain evidence="4 5">17J42-9</strain>
    </source>
</reference>
<dbReference type="RefSeq" id="WP_130022427.1">
    <property type="nucleotide sequence ID" value="NZ_SEWF01000025.1"/>
</dbReference>
<feature type="transmembrane region" description="Helical" evidence="1">
    <location>
        <begin position="266"/>
        <end position="286"/>
    </location>
</feature>
<evidence type="ECO:0000313" key="5">
    <source>
        <dbReference type="Proteomes" id="UP000293162"/>
    </source>
</evidence>
<evidence type="ECO:0000259" key="3">
    <source>
        <dbReference type="Pfam" id="PF13632"/>
    </source>
</evidence>
<keyword evidence="4" id="KW-0808">Transferase</keyword>
<name>A0A4Q5LY88_9BACT</name>
<dbReference type="AlphaFoldDB" id="A0A4Q5LY88"/>
<keyword evidence="1" id="KW-0472">Membrane</keyword>
<evidence type="ECO:0000259" key="2">
    <source>
        <dbReference type="Pfam" id="PF00535"/>
    </source>
</evidence>
<dbReference type="GO" id="GO:0016758">
    <property type="term" value="F:hexosyltransferase activity"/>
    <property type="evidence" value="ECO:0007669"/>
    <property type="project" value="UniProtKB-ARBA"/>
</dbReference>
<proteinExistence type="predicted"/>
<dbReference type="SUPFAM" id="SSF53448">
    <property type="entry name" value="Nucleotide-diphospho-sugar transferases"/>
    <property type="match status" value="1"/>
</dbReference>
<keyword evidence="5" id="KW-1185">Reference proteome</keyword>
<evidence type="ECO:0000256" key="1">
    <source>
        <dbReference type="SAM" id="Phobius"/>
    </source>
</evidence>
<dbReference type="Proteomes" id="UP000293162">
    <property type="component" value="Unassembled WGS sequence"/>
</dbReference>
<protein>
    <submittedName>
        <fullName evidence="4">Glycosyltransferase</fullName>
    </submittedName>
</protein>
<keyword evidence="1" id="KW-0812">Transmembrane</keyword>
<dbReference type="Gene3D" id="3.90.550.10">
    <property type="entry name" value="Spore Coat Polysaccharide Biosynthesis Protein SpsA, Chain A"/>
    <property type="match status" value="1"/>
</dbReference>
<feature type="transmembrane region" description="Helical" evidence="1">
    <location>
        <begin position="298"/>
        <end position="318"/>
    </location>
</feature>
<organism evidence="4 5">
    <name type="scientific">Emticicia agri</name>
    <dbReference type="NCBI Taxonomy" id="2492393"/>
    <lineage>
        <taxon>Bacteria</taxon>
        <taxon>Pseudomonadati</taxon>
        <taxon>Bacteroidota</taxon>
        <taxon>Cytophagia</taxon>
        <taxon>Cytophagales</taxon>
        <taxon>Leadbetterellaceae</taxon>
        <taxon>Emticicia</taxon>
    </lineage>
</organism>
<dbReference type="Pfam" id="PF00535">
    <property type="entry name" value="Glycos_transf_2"/>
    <property type="match status" value="1"/>
</dbReference>
<dbReference type="Pfam" id="PF13632">
    <property type="entry name" value="Glyco_trans_2_3"/>
    <property type="match status" value="1"/>
</dbReference>
<feature type="transmembrane region" description="Helical" evidence="1">
    <location>
        <begin position="239"/>
        <end position="260"/>
    </location>
</feature>
<evidence type="ECO:0000313" key="4">
    <source>
        <dbReference type="EMBL" id="RYU94493.1"/>
    </source>
</evidence>